<dbReference type="GO" id="GO:0009755">
    <property type="term" value="P:hormone-mediated signaling pathway"/>
    <property type="evidence" value="ECO:0007669"/>
    <property type="project" value="TreeGrafter"/>
</dbReference>
<dbReference type="PANTHER" id="PTHR31529:SF50">
    <property type="entry name" value="LOB DOMAIN PROTEIN"/>
    <property type="match status" value="1"/>
</dbReference>
<proteinExistence type="inferred from homology"/>
<evidence type="ECO:0000259" key="2">
    <source>
        <dbReference type="PROSITE" id="PS50891"/>
    </source>
</evidence>
<accession>A0AAV5I3R9</accession>
<comment type="caution">
    <text evidence="3">The sequence shown here is derived from an EMBL/GenBank/DDBJ whole genome shotgun (WGS) entry which is preliminary data.</text>
</comment>
<dbReference type="PROSITE" id="PS50891">
    <property type="entry name" value="LOB"/>
    <property type="match status" value="1"/>
</dbReference>
<dbReference type="GO" id="GO:0005634">
    <property type="term" value="C:nucleus"/>
    <property type="evidence" value="ECO:0007669"/>
    <property type="project" value="TreeGrafter"/>
</dbReference>
<gene>
    <name evidence="3" type="ORF">SLEP1_g5771</name>
</gene>
<evidence type="ECO:0000313" key="3">
    <source>
        <dbReference type="EMBL" id="GKU91975.1"/>
    </source>
</evidence>
<protein>
    <recommendedName>
        <fullName evidence="2">LOB domain-containing protein</fullName>
    </recommendedName>
</protein>
<evidence type="ECO:0000256" key="1">
    <source>
        <dbReference type="ARBA" id="ARBA00005474"/>
    </source>
</evidence>
<reference evidence="3 4" key="1">
    <citation type="journal article" date="2021" name="Commun. Biol.">
        <title>The genome of Shorea leprosula (Dipterocarpaceae) highlights the ecological relevance of drought in aseasonal tropical rainforests.</title>
        <authorList>
            <person name="Ng K.K.S."/>
            <person name="Kobayashi M.J."/>
            <person name="Fawcett J.A."/>
            <person name="Hatakeyama M."/>
            <person name="Paape T."/>
            <person name="Ng C.H."/>
            <person name="Ang C.C."/>
            <person name="Tnah L.H."/>
            <person name="Lee C.T."/>
            <person name="Nishiyama T."/>
            <person name="Sese J."/>
            <person name="O'Brien M.J."/>
            <person name="Copetti D."/>
            <person name="Mohd Noor M.I."/>
            <person name="Ong R.C."/>
            <person name="Putra M."/>
            <person name="Sireger I.Z."/>
            <person name="Indrioko S."/>
            <person name="Kosugi Y."/>
            <person name="Izuno A."/>
            <person name="Isagi Y."/>
            <person name="Lee S.L."/>
            <person name="Shimizu K.K."/>
        </authorList>
    </citation>
    <scope>NUCLEOTIDE SEQUENCE [LARGE SCALE GENOMIC DNA]</scope>
    <source>
        <strain evidence="3">214</strain>
    </source>
</reference>
<evidence type="ECO:0000313" key="4">
    <source>
        <dbReference type="Proteomes" id="UP001054252"/>
    </source>
</evidence>
<organism evidence="3 4">
    <name type="scientific">Rubroshorea leprosula</name>
    <dbReference type="NCBI Taxonomy" id="152421"/>
    <lineage>
        <taxon>Eukaryota</taxon>
        <taxon>Viridiplantae</taxon>
        <taxon>Streptophyta</taxon>
        <taxon>Embryophyta</taxon>
        <taxon>Tracheophyta</taxon>
        <taxon>Spermatophyta</taxon>
        <taxon>Magnoliopsida</taxon>
        <taxon>eudicotyledons</taxon>
        <taxon>Gunneridae</taxon>
        <taxon>Pentapetalae</taxon>
        <taxon>rosids</taxon>
        <taxon>malvids</taxon>
        <taxon>Malvales</taxon>
        <taxon>Dipterocarpaceae</taxon>
        <taxon>Rubroshorea</taxon>
    </lineage>
</organism>
<dbReference type="Proteomes" id="UP001054252">
    <property type="component" value="Unassembled WGS sequence"/>
</dbReference>
<dbReference type="InterPro" id="IPR004883">
    <property type="entry name" value="LOB"/>
</dbReference>
<dbReference type="EMBL" id="BPVZ01000005">
    <property type="protein sequence ID" value="GKU91975.1"/>
    <property type="molecule type" value="Genomic_DNA"/>
</dbReference>
<name>A0AAV5I3R9_9ROSI</name>
<dbReference type="Pfam" id="PF03195">
    <property type="entry name" value="LOB"/>
    <property type="match status" value="1"/>
</dbReference>
<keyword evidence="4" id="KW-1185">Reference proteome</keyword>
<feature type="domain" description="LOB" evidence="2">
    <location>
        <begin position="6"/>
        <end position="108"/>
    </location>
</feature>
<dbReference type="PANTHER" id="PTHR31529">
    <property type="entry name" value="LOB DOMAIN CONTAINING PROTEIN"/>
    <property type="match status" value="1"/>
</dbReference>
<sequence>MTGLGSSCGACKFLRRKCASECVFAPYFCYDEAADHFAAVHKVFGASNVSKLLLHLPIHNRRDAALTVAYEALARMRDPIYGCVAHIFALQQQVAHLQEEIDSLVNQMANLPVGIPSYGNPQATAYSDGMLQFTTQHGTTESPCHPDQQLALPIHPEYITEIQTLDWQINKPVAAPTLYRQEDQISFCNFDPNPPQRNFQGLETDSITAAWQGLSW</sequence>
<comment type="similarity">
    <text evidence="1">Belongs to the LOB domain-containing protein family.</text>
</comment>
<dbReference type="AlphaFoldDB" id="A0AAV5I3R9"/>
<dbReference type="GO" id="GO:0045893">
    <property type="term" value="P:positive regulation of DNA-templated transcription"/>
    <property type="evidence" value="ECO:0007669"/>
    <property type="project" value="TreeGrafter"/>
</dbReference>